<dbReference type="RefSeq" id="WP_316662094.1">
    <property type="nucleotide sequence ID" value="NZ_JAWHTF010000004.1"/>
</dbReference>
<keyword evidence="1" id="KW-0472">Membrane</keyword>
<dbReference type="Proteomes" id="UP001268651">
    <property type="component" value="Unassembled WGS sequence"/>
</dbReference>
<feature type="transmembrane region" description="Helical" evidence="1">
    <location>
        <begin position="29"/>
        <end position="47"/>
    </location>
</feature>
<keyword evidence="3" id="KW-1185">Reference proteome</keyword>
<proteinExistence type="predicted"/>
<comment type="caution">
    <text evidence="2">The sequence shown here is derived from an EMBL/GenBank/DDBJ whole genome shotgun (WGS) entry which is preliminary data.</text>
</comment>
<accession>A0ABU3U7N8</accession>
<name>A0ABU3U7N8_9FLAO</name>
<gene>
    <name evidence="2" type="ORF">RXV94_08215</name>
</gene>
<evidence type="ECO:0008006" key="4">
    <source>
        <dbReference type="Google" id="ProtNLM"/>
    </source>
</evidence>
<keyword evidence="1" id="KW-1133">Transmembrane helix</keyword>
<evidence type="ECO:0000256" key="1">
    <source>
        <dbReference type="SAM" id="Phobius"/>
    </source>
</evidence>
<sequence length="604" mass="65540">MFSIDLGYKIVKAPNTMIKCCSKFLLNRNFYWIVFLLFIIVAKGQNYPDDVQLSSINYSNYLPPSGQAPEYLTPFIESSFNNTVTRISDSQVFGTSAGNLRHHYPVTQPWNSDGSLIMLQSFPSAILDGESYEFLFWSDVPSEAKWSNTQPNIMYGTPANKFVSFNVNTNQTNTLHSFDAYAKIDFGYNKGNQSADDKYVGLIGSNGSQITLITYDIKNDIIVGELNLGDMSNQNIKWFSISPSGKYAILAYGISGSGEYQGYKRYNIDLTNKTHLYNNTAHGDMGFDANGNDVLVQFGDSSTWDEDYYLAMIHLDNAQVTPLFYWPQEDHNGLTGIWGGHVSLRNTKRPGWAYVSEGCCTDHPVAAREIFAIKLDGSNTVERFAIHHSDYTAGYGHEAQAVPNRDGSKVMFGSNWNNAFGGQYAPSYIVEKKDSEPGNIAANAGEDVSICQGSSTTLTASGGDQYLWNTGETTASIQVSPASTSTYTVTVSSGGESDTDSVVVTVNEIPEANAGADVTIEEGQSTTLTATGGTSYQWSNGSTLQSITVSPNVTTTYSVEVSQNGCSNEDSVAVIVVQPEPGNIAANAGEDVSICQGSSTTLTA</sequence>
<feature type="non-terminal residue" evidence="2">
    <location>
        <position position="604"/>
    </location>
</feature>
<organism evidence="2 3">
    <name type="scientific">Gilvirhabdus luticola</name>
    <dbReference type="NCBI Taxonomy" id="3079858"/>
    <lineage>
        <taxon>Bacteria</taxon>
        <taxon>Pseudomonadati</taxon>
        <taxon>Bacteroidota</taxon>
        <taxon>Flavobacteriia</taxon>
        <taxon>Flavobacteriales</taxon>
        <taxon>Flavobacteriaceae</taxon>
        <taxon>Gilvirhabdus</taxon>
    </lineage>
</organism>
<reference evidence="2 3" key="1">
    <citation type="submission" date="2023-10" db="EMBL/GenBank/DDBJ databases">
        <title>Marimonas sp. nov. isolated from tidal mud flat.</title>
        <authorList>
            <person name="Jaincy N.J."/>
            <person name="Srinivasan S."/>
            <person name="Lee S.-S."/>
        </authorList>
    </citation>
    <scope>NUCLEOTIDE SEQUENCE [LARGE SCALE GENOMIC DNA]</scope>
    <source>
        <strain evidence="2 3">MJ-SS3</strain>
    </source>
</reference>
<evidence type="ECO:0000313" key="2">
    <source>
        <dbReference type="EMBL" id="MDU8886140.1"/>
    </source>
</evidence>
<evidence type="ECO:0000313" key="3">
    <source>
        <dbReference type="Proteomes" id="UP001268651"/>
    </source>
</evidence>
<dbReference type="EMBL" id="JAWHTF010000004">
    <property type="protein sequence ID" value="MDU8886140.1"/>
    <property type="molecule type" value="Genomic_DNA"/>
</dbReference>
<keyword evidence="1" id="KW-0812">Transmembrane</keyword>
<protein>
    <recommendedName>
        <fullName evidence="4">Ig-like domain-containing protein</fullName>
    </recommendedName>
</protein>